<keyword evidence="2 5" id="KW-0812">Transmembrane</keyword>
<evidence type="ECO:0000313" key="8">
    <source>
        <dbReference type="Proteomes" id="UP001642540"/>
    </source>
</evidence>
<dbReference type="InterPro" id="IPR005828">
    <property type="entry name" value="MFS_sugar_transport-like"/>
</dbReference>
<evidence type="ECO:0000256" key="2">
    <source>
        <dbReference type="ARBA" id="ARBA00022692"/>
    </source>
</evidence>
<protein>
    <recommendedName>
        <fullName evidence="6">Major facilitator superfamily (MFS) profile domain-containing protein</fullName>
    </recommendedName>
</protein>
<dbReference type="Proteomes" id="UP001642540">
    <property type="component" value="Unassembled WGS sequence"/>
</dbReference>
<feature type="transmembrane region" description="Helical" evidence="5">
    <location>
        <begin position="20"/>
        <end position="43"/>
    </location>
</feature>
<dbReference type="EMBL" id="CAXLJM020000043">
    <property type="protein sequence ID" value="CAL8110000.1"/>
    <property type="molecule type" value="Genomic_DNA"/>
</dbReference>
<dbReference type="PROSITE" id="PS50850">
    <property type="entry name" value="MFS"/>
    <property type="match status" value="1"/>
</dbReference>
<evidence type="ECO:0000256" key="3">
    <source>
        <dbReference type="ARBA" id="ARBA00022989"/>
    </source>
</evidence>
<proteinExistence type="predicted"/>
<dbReference type="SUPFAM" id="SSF103473">
    <property type="entry name" value="MFS general substrate transporter"/>
    <property type="match status" value="1"/>
</dbReference>
<feature type="transmembrane region" description="Helical" evidence="5">
    <location>
        <begin position="174"/>
        <end position="195"/>
    </location>
</feature>
<name>A0ABP1QUJ5_9HEXA</name>
<dbReference type="PANTHER" id="PTHR48021:SF1">
    <property type="entry name" value="GH07001P-RELATED"/>
    <property type="match status" value="1"/>
</dbReference>
<feature type="transmembrane region" description="Helical" evidence="5">
    <location>
        <begin position="363"/>
        <end position="385"/>
    </location>
</feature>
<comment type="subcellular location">
    <subcellularLocation>
        <location evidence="1">Membrane</location>
        <topology evidence="1">Multi-pass membrane protein</topology>
    </subcellularLocation>
</comment>
<feature type="transmembrane region" description="Helical" evidence="5">
    <location>
        <begin position="92"/>
        <end position="110"/>
    </location>
</feature>
<feature type="transmembrane region" description="Helical" evidence="5">
    <location>
        <begin position="116"/>
        <end position="138"/>
    </location>
</feature>
<dbReference type="InterPro" id="IPR020846">
    <property type="entry name" value="MFS_dom"/>
</dbReference>
<dbReference type="PANTHER" id="PTHR48021">
    <property type="match status" value="1"/>
</dbReference>
<evidence type="ECO:0000259" key="6">
    <source>
        <dbReference type="PROSITE" id="PS50850"/>
    </source>
</evidence>
<reference evidence="7 8" key="1">
    <citation type="submission" date="2024-08" db="EMBL/GenBank/DDBJ databases">
        <authorList>
            <person name="Cucini C."/>
            <person name="Frati F."/>
        </authorList>
    </citation>
    <scope>NUCLEOTIDE SEQUENCE [LARGE SCALE GENOMIC DNA]</scope>
</reference>
<feature type="domain" description="Major facilitator superfamily (MFS) profile" evidence="6">
    <location>
        <begin position="1"/>
        <end position="452"/>
    </location>
</feature>
<feature type="transmembrane region" description="Helical" evidence="5">
    <location>
        <begin position="150"/>
        <end position="168"/>
    </location>
</feature>
<organism evidence="7 8">
    <name type="scientific">Orchesella dallaii</name>
    <dbReference type="NCBI Taxonomy" id="48710"/>
    <lineage>
        <taxon>Eukaryota</taxon>
        <taxon>Metazoa</taxon>
        <taxon>Ecdysozoa</taxon>
        <taxon>Arthropoda</taxon>
        <taxon>Hexapoda</taxon>
        <taxon>Collembola</taxon>
        <taxon>Entomobryomorpha</taxon>
        <taxon>Entomobryoidea</taxon>
        <taxon>Orchesellidae</taxon>
        <taxon>Orchesellinae</taxon>
        <taxon>Orchesella</taxon>
    </lineage>
</organism>
<comment type="caution">
    <text evidence="7">The sequence shown here is derived from an EMBL/GenBank/DDBJ whole genome shotgun (WGS) entry which is preliminary data.</text>
</comment>
<sequence>MTVANSVKLSSDSTKFYQLFSVLSVCYLCISCGNFLGYTSTALPSMEEDEESFEELTKHDKSWIGGLGPLGALFGSTLVLIPLRFFGPRRTIAFFGCPAILCSWSFIGFADDILMIFVGRFLGGLGTGVIIPCSSLFVVDIASVELRGKLGILPQFLMILGILISYVLGSFLSWRILALACCTIAGPSIILLLLAPDTPSWLVSKDRCDDAYEILEKLLGSHAASARLRDVRDNWDISQQRKESQMVGIRKQRLNKPMIKASAVALGVLSFQQLTGINGVTFYALSIFQQSAGESSLNPHIHIPSIILATTQLCASFTSTLIVERAGRRILLLISTLMISIAGSILGIYFYCGTGYPFLSWVPLAALIMYTFGFAIGLGPITWLIVSEILPEEIRHIMNPLGIAYSWFCVFLVTKSFPLLRHEINIYGIFFMYSAIALIGLVFVALFVPETKGKSIREIREYFSSNPVSRKISAATESTISSDVEAGYIEDEEAEEDATKCLTESA</sequence>
<feature type="transmembrane region" description="Helical" evidence="5">
    <location>
        <begin position="426"/>
        <end position="448"/>
    </location>
</feature>
<evidence type="ECO:0000256" key="4">
    <source>
        <dbReference type="ARBA" id="ARBA00023136"/>
    </source>
</evidence>
<keyword evidence="8" id="KW-1185">Reference proteome</keyword>
<feature type="transmembrane region" description="Helical" evidence="5">
    <location>
        <begin position="397"/>
        <end position="414"/>
    </location>
</feature>
<dbReference type="InterPro" id="IPR003663">
    <property type="entry name" value="Sugar/inositol_transpt"/>
</dbReference>
<gene>
    <name evidence="7" type="ORF">ODALV1_LOCUS13887</name>
</gene>
<dbReference type="PRINTS" id="PR00171">
    <property type="entry name" value="SUGRTRNSPORT"/>
</dbReference>
<feature type="transmembrane region" description="Helical" evidence="5">
    <location>
        <begin position="263"/>
        <end position="289"/>
    </location>
</feature>
<dbReference type="Gene3D" id="1.20.1250.20">
    <property type="entry name" value="MFS general substrate transporter like domains"/>
    <property type="match status" value="1"/>
</dbReference>
<evidence type="ECO:0000256" key="1">
    <source>
        <dbReference type="ARBA" id="ARBA00004141"/>
    </source>
</evidence>
<evidence type="ECO:0000313" key="7">
    <source>
        <dbReference type="EMBL" id="CAL8110000.1"/>
    </source>
</evidence>
<feature type="transmembrane region" description="Helical" evidence="5">
    <location>
        <begin position="330"/>
        <end position="351"/>
    </location>
</feature>
<dbReference type="InterPro" id="IPR036259">
    <property type="entry name" value="MFS_trans_sf"/>
</dbReference>
<evidence type="ECO:0000256" key="5">
    <source>
        <dbReference type="SAM" id="Phobius"/>
    </source>
</evidence>
<keyword evidence="3 5" id="KW-1133">Transmembrane helix</keyword>
<feature type="transmembrane region" description="Helical" evidence="5">
    <location>
        <begin position="63"/>
        <end position="85"/>
    </location>
</feature>
<dbReference type="Pfam" id="PF00083">
    <property type="entry name" value="Sugar_tr"/>
    <property type="match status" value="1"/>
</dbReference>
<accession>A0ABP1QUJ5</accession>
<dbReference type="InterPro" id="IPR050549">
    <property type="entry name" value="MFS_Trehalose_Transporter"/>
</dbReference>
<feature type="transmembrane region" description="Helical" evidence="5">
    <location>
        <begin position="301"/>
        <end position="323"/>
    </location>
</feature>
<keyword evidence="4 5" id="KW-0472">Membrane</keyword>